<dbReference type="InterPro" id="IPR024318">
    <property type="entry name" value="Nro1/ETT1"/>
</dbReference>
<dbReference type="GO" id="GO:2000640">
    <property type="term" value="P:positive regulation of SREBP signaling pathway"/>
    <property type="evidence" value="ECO:0007669"/>
    <property type="project" value="TreeGrafter"/>
</dbReference>
<gene>
    <name evidence="7" type="ORF">GGX14DRAFT_692753</name>
</gene>
<evidence type="ECO:0000256" key="6">
    <source>
        <dbReference type="SAM" id="MobiDB-lite"/>
    </source>
</evidence>
<evidence type="ECO:0000256" key="4">
    <source>
        <dbReference type="ARBA" id="ARBA00023163"/>
    </source>
</evidence>
<sequence length="532" mass="59244">MPLCFPSPPPSATMSRKTRARPRGLWKGRGTPTQGLAFHSDDNPRPSKRQRGLCHSEYTSDDEQHSSGDENCYYLLQVSPESERSDSVCSEMDTGEGPSAEMEKVEDWEDLKELFARAAEQYDNDDVHEALPLLRGVIHECHRFLLLYEDPSVLFAEPTRRSKSPEPISVSPSSKQPQKCKCRESPTAFHAILGTSLFLFGSLLAQDASLAVADEPTNPATYWLAALDVFETGENLPSRTSGRGCQYPEDWRMAIVWGRTLLAVADEVVKREHSTTLLPPLPPEPKWPNPAASPFAAIAMRRPPASRRITLTTTAPHDLLLLAMDQFTRGIFHMPHPAHAADDAPADAARPFSRATELFTIAREVLALAERLPAPAERTRWATWADSVLQQMDLEGDTARDEWRGPVTRARGRCWLVVGTARMEDIEAMAEERGWEDSVLDCEEAGEAREGLVRAIEFFERAAGSAKGEFGDSTEGEGGKELSDEEQELRAFLAEALLTLANLTKEEDKREELYRRAQELDGDVLDGMDLDE</sequence>
<dbReference type="PANTHER" id="PTHR28290">
    <property type="entry name" value="ENHANCER OF TRANSLATION TERMINATION 1"/>
    <property type="match status" value="1"/>
</dbReference>
<feature type="compositionally biased region" description="Basic residues" evidence="6">
    <location>
        <begin position="16"/>
        <end position="26"/>
    </location>
</feature>
<comment type="similarity">
    <text evidence="2">Belongs to the ETT1 family.</text>
</comment>
<dbReference type="EMBL" id="JARJCW010000002">
    <property type="protein sequence ID" value="KAJ7228873.1"/>
    <property type="molecule type" value="Genomic_DNA"/>
</dbReference>
<proteinExistence type="inferred from homology"/>
<dbReference type="Proteomes" id="UP001219525">
    <property type="component" value="Unassembled WGS sequence"/>
</dbReference>
<feature type="region of interest" description="Disordered" evidence="6">
    <location>
        <begin position="158"/>
        <end position="179"/>
    </location>
</feature>
<feature type="region of interest" description="Disordered" evidence="6">
    <location>
        <begin position="467"/>
        <end position="486"/>
    </location>
</feature>
<evidence type="ECO:0000256" key="2">
    <source>
        <dbReference type="ARBA" id="ARBA00007273"/>
    </source>
</evidence>
<feature type="region of interest" description="Disordered" evidence="6">
    <location>
        <begin position="1"/>
        <end position="68"/>
    </location>
</feature>
<evidence type="ECO:0000313" key="7">
    <source>
        <dbReference type="EMBL" id="KAJ7228873.1"/>
    </source>
</evidence>
<keyword evidence="8" id="KW-1185">Reference proteome</keyword>
<reference evidence="7" key="1">
    <citation type="submission" date="2023-03" db="EMBL/GenBank/DDBJ databases">
        <title>Massive genome expansion in bonnet fungi (Mycena s.s.) driven by repeated elements and novel gene families across ecological guilds.</title>
        <authorList>
            <consortium name="Lawrence Berkeley National Laboratory"/>
            <person name="Harder C.B."/>
            <person name="Miyauchi S."/>
            <person name="Viragh M."/>
            <person name="Kuo A."/>
            <person name="Thoen E."/>
            <person name="Andreopoulos B."/>
            <person name="Lu D."/>
            <person name="Skrede I."/>
            <person name="Drula E."/>
            <person name="Henrissat B."/>
            <person name="Morin E."/>
            <person name="Kohler A."/>
            <person name="Barry K."/>
            <person name="LaButti K."/>
            <person name="Morin E."/>
            <person name="Salamov A."/>
            <person name="Lipzen A."/>
            <person name="Mereny Z."/>
            <person name="Hegedus B."/>
            <person name="Baldrian P."/>
            <person name="Stursova M."/>
            <person name="Weitz H."/>
            <person name="Taylor A."/>
            <person name="Grigoriev I.V."/>
            <person name="Nagy L.G."/>
            <person name="Martin F."/>
            <person name="Kauserud H."/>
        </authorList>
    </citation>
    <scope>NUCLEOTIDE SEQUENCE</scope>
    <source>
        <strain evidence="7">9144</strain>
    </source>
</reference>
<evidence type="ECO:0000256" key="1">
    <source>
        <dbReference type="ARBA" id="ARBA00004123"/>
    </source>
</evidence>
<comment type="caution">
    <text evidence="7">The sequence shown here is derived from an EMBL/GenBank/DDBJ whole genome shotgun (WGS) entry which is preliminary data.</text>
</comment>
<keyword evidence="4" id="KW-0804">Transcription</keyword>
<feature type="compositionally biased region" description="Pro residues" evidence="6">
    <location>
        <begin position="1"/>
        <end position="11"/>
    </location>
</feature>
<dbReference type="PANTHER" id="PTHR28290:SF1">
    <property type="entry name" value="ENHANCER OF TRANSLATION TERMINATION 1"/>
    <property type="match status" value="1"/>
</dbReference>
<evidence type="ECO:0000256" key="5">
    <source>
        <dbReference type="ARBA" id="ARBA00023242"/>
    </source>
</evidence>
<dbReference type="AlphaFoldDB" id="A0AAD6YTV5"/>
<feature type="region of interest" description="Disordered" evidence="6">
    <location>
        <begin position="83"/>
        <end position="102"/>
    </location>
</feature>
<dbReference type="GO" id="GO:0005634">
    <property type="term" value="C:nucleus"/>
    <property type="evidence" value="ECO:0007669"/>
    <property type="project" value="UniProtKB-SubCell"/>
</dbReference>
<keyword evidence="3" id="KW-0805">Transcription regulation</keyword>
<evidence type="ECO:0000313" key="8">
    <source>
        <dbReference type="Proteomes" id="UP001219525"/>
    </source>
</evidence>
<comment type="subcellular location">
    <subcellularLocation>
        <location evidence="1">Nucleus</location>
    </subcellularLocation>
</comment>
<protein>
    <submittedName>
        <fullName evidence="7">Uncharacterized protein</fullName>
    </submittedName>
</protein>
<evidence type="ECO:0000256" key="3">
    <source>
        <dbReference type="ARBA" id="ARBA00023015"/>
    </source>
</evidence>
<organism evidence="7 8">
    <name type="scientific">Mycena pura</name>
    <dbReference type="NCBI Taxonomy" id="153505"/>
    <lineage>
        <taxon>Eukaryota</taxon>
        <taxon>Fungi</taxon>
        <taxon>Dikarya</taxon>
        <taxon>Basidiomycota</taxon>
        <taxon>Agaricomycotina</taxon>
        <taxon>Agaricomycetes</taxon>
        <taxon>Agaricomycetidae</taxon>
        <taxon>Agaricales</taxon>
        <taxon>Marasmiineae</taxon>
        <taxon>Mycenaceae</taxon>
        <taxon>Mycena</taxon>
    </lineage>
</organism>
<name>A0AAD6YTV5_9AGAR</name>
<accession>A0AAD6YTV5</accession>
<keyword evidence="5" id="KW-0539">Nucleus</keyword>